<protein>
    <submittedName>
        <fullName evidence="1">Uncharacterized protein</fullName>
    </submittedName>
</protein>
<name>X1F6W3_9ZZZZ</name>
<dbReference type="AlphaFoldDB" id="X1F6W3"/>
<accession>X1F6W3</accession>
<reference evidence="1" key="1">
    <citation type="journal article" date="2014" name="Front. Microbiol.">
        <title>High frequency of phylogenetically diverse reductive dehalogenase-homologous genes in deep subseafloor sedimentary metagenomes.</title>
        <authorList>
            <person name="Kawai M."/>
            <person name="Futagami T."/>
            <person name="Toyoda A."/>
            <person name="Takaki Y."/>
            <person name="Nishi S."/>
            <person name="Hori S."/>
            <person name="Arai W."/>
            <person name="Tsubouchi T."/>
            <person name="Morono Y."/>
            <person name="Uchiyama I."/>
            <person name="Ito T."/>
            <person name="Fujiyama A."/>
            <person name="Inagaki F."/>
            <person name="Takami H."/>
        </authorList>
    </citation>
    <scope>NUCLEOTIDE SEQUENCE</scope>
    <source>
        <strain evidence="1">Expedition CK06-06</strain>
    </source>
</reference>
<proteinExistence type="predicted"/>
<feature type="non-terminal residue" evidence="1">
    <location>
        <position position="148"/>
    </location>
</feature>
<dbReference type="EMBL" id="BART01031662">
    <property type="protein sequence ID" value="GAH16508.1"/>
    <property type="molecule type" value="Genomic_DNA"/>
</dbReference>
<sequence>MVLALEGILISNGYNTNGGLKVDKALPSEAEEVLPMDRIAVWPGQEEREGDYASGRLVMPVAVEYIALLGYQNVVEAMEAALGDLIEALTGDVWVIDFTNGQNEPSVGDTLVGQTSTATGYIQSVGVSSGAWATNDAAGTFTFRRAVG</sequence>
<evidence type="ECO:0000313" key="1">
    <source>
        <dbReference type="EMBL" id="GAH16508.1"/>
    </source>
</evidence>
<gene>
    <name evidence="1" type="ORF">S01H4_54943</name>
</gene>
<organism evidence="1">
    <name type="scientific">marine sediment metagenome</name>
    <dbReference type="NCBI Taxonomy" id="412755"/>
    <lineage>
        <taxon>unclassified sequences</taxon>
        <taxon>metagenomes</taxon>
        <taxon>ecological metagenomes</taxon>
    </lineage>
</organism>
<comment type="caution">
    <text evidence="1">The sequence shown here is derived from an EMBL/GenBank/DDBJ whole genome shotgun (WGS) entry which is preliminary data.</text>
</comment>